<dbReference type="PANTHER" id="PTHR22984:SF25">
    <property type="entry name" value="PROTEIN KINASE DOMAIN-CONTAINING PROTEIN"/>
    <property type="match status" value="1"/>
</dbReference>
<dbReference type="STRING" id="361077.A0A151ZJV1"/>
<evidence type="ECO:0000256" key="1">
    <source>
        <dbReference type="ARBA" id="ARBA00004192"/>
    </source>
</evidence>
<reference evidence="13 14" key="1">
    <citation type="submission" date="2015-12" db="EMBL/GenBank/DDBJ databases">
        <title>Dictyostelia acquired genes for synthesis and detection of signals that induce cell-type specialization by lateral gene transfer from prokaryotes.</title>
        <authorList>
            <person name="Gloeckner G."/>
            <person name="Schaap P."/>
        </authorList>
    </citation>
    <scope>NUCLEOTIDE SEQUENCE [LARGE SCALE GENOMIC DNA]</scope>
    <source>
        <strain evidence="13 14">TK</strain>
    </source>
</reference>
<keyword evidence="8" id="KW-0067">ATP-binding</keyword>
<feature type="domain" description="Protein kinase" evidence="12">
    <location>
        <begin position="1"/>
        <end position="155"/>
    </location>
</feature>
<keyword evidence="6" id="KW-0547">Nucleotide-binding</keyword>
<name>A0A151ZJV1_TIELA</name>
<dbReference type="EMBL" id="LODT01000022">
    <property type="protein sequence ID" value="KYQ94160.1"/>
    <property type="molecule type" value="Genomic_DNA"/>
</dbReference>
<dbReference type="PROSITE" id="PS00108">
    <property type="entry name" value="PROTEIN_KINASE_ST"/>
    <property type="match status" value="1"/>
</dbReference>
<dbReference type="AlphaFoldDB" id="A0A151ZJV1"/>
<evidence type="ECO:0000256" key="7">
    <source>
        <dbReference type="ARBA" id="ARBA00022777"/>
    </source>
</evidence>
<dbReference type="GO" id="GO:0030430">
    <property type="term" value="C:host cell cytoplasm"/>
    <property type="evidence" value="ECO:0007669"/>
    <property type="project" value="UniProtKB-SubCell"/>
</dbReference>
<keyword evidence="14" id="KW-1185">Reference proteome</keyword>
<sequence length="182" mass="20810">MDSKGIIHRDIKPANVMIDCYGNARLIDFGVGDDQKANWSNLVAGTVTCMSPEMLRDGYYNGYNNDVWSLGVLLFTMVTGYHPFDKDVGGHYRQRFNGNHYKTWLMSELVTSTIRVDYQVPYGVSLECKDLIEKCMTSIGTPRIKSDVILRHFWFKKCSNDSNMRSNGLVINMPFSPLNKFK</sequence>
<dbReference type="EC" id="2.7.11.1" evidence="2"/>
<comment type="catalytic activity">
    <reaction evidence="11">
        <text>L-seryl-[protein] + ATP = O-phospho-L-seryl-[protein] + ADP + H(+)</text>
        <dbReference type="Rhea" id="RHEA:17989"/>
        <dbReference type="Rhea" id="RHEA-COMP:9863"/>
        <dbReference type="Rhea" id="RHEA-COMP:11604"/>
        <dbReference type="ChEBI" id="CHEBI:15378"/>
        <dbReference type="ChEBI" id="CHEBI:29999"/>
        <dbReference type="ChEBI" id="CHEBI:30616"/>
        <dbReference type="ChEBI" id="CHEBI:83421"/>
        <dbReference type="ChEBI" id="CHEBI:456216"/>
        <dbReference type="EC" id="2.7.11.1"/>
    </reaction>
</comment>
<evidence type="ECO:0000256" key="10">
    <source>
        <dbReference type="ARBA" id="ARBA00047899"/>
    </source>
</evidence>
<dbReference type="PANTHER" id="PTHR22984">
    <property type="entry name" value="SERINE/THREONINE-PROTEIN KINASE PIM"/>
    <property type="match status" value="1"/>
</dbReference>
<dbReference type="InterPro" id="IPR000719">
    <property type="entry name" value="Prot_kinase_dom"/>
</dbReference>
<evidence type="ECO:0000256" key="5">
    <source>
        <dbReference type="ARBA" id="ARBA00022679"/>
    </source>
</evidence>
<dbReference type="SMART" id="SM00220">
    <property type="entry name" value="S_TKc"/>
    <property type="match status" value="1"/>
</dbReference>
<comment type="caution">
    <text evidence="13">The sequence shown here is derived from an EMBL/GenBank/DDBJ whole genome shotgun (WGS) entry which is preliminary data.</text>
</comment>
<dbReference type="Pfam" id="PF00069">
    <property type="entry name" value="Pkinase"/>
    <property type="match status" value="1"/>
</dbReference>
<dbReference type="InterPro" id="IPR051138">
    <property type="entry name" value="PIM_Ser/Thr_kinase"/>
</dbReference>
<comment type="catalytic activity">
    <reaction evidence="10">
        <text>L-threonyl-[protein] + ATP = O-phospho-L-threonyl-[protein] + ADP + H(+)</text>
        <dbReference type="Rhea" id="RHEA:46608"/>
        <dbReference type="Rhea" id="RHEA-COMP:11060"/>
        <dbReference type="Rhea" id="RHEA-COMP:11605"/>
        <dbReference type="ChEBI" id="CHEBI:15378"/>
        <dbReference type="ChEBI" id="CHEBI:30013"/>
        <dbReference type="ChEBI" id="CHEBI:30616"/>
        <dbReference type="ChEBI" id="CHEBI:61977"/>
        <dbReference type="ChEBI" id="CHEBI:456216"/>
        <dbReference type="EC" id="2.7.11.1"/>
    </reaction>
</comment>
<evidence type="ECO:0000313" key="13">
    <source>
        <dbReference type="EMBL" id="KYQ94160.1"/>
    </source>
</evidence>
<dbReference type="PROSITE" id="PS50011">
    <property type="entry name" value="PROTEIN_KINASE_DOM"/>
    <property type="match status" value="1"/>
</dbReference>
<comment type="subcellular location">
    <subcellularLocation>
        <location evidence="1">Host cytoplasm</location>
    </subcellularLocation>
</comment>
<evidence type="ECO:0000256" key="4">
    <source>
        <dbReference type="ARBA" id="ARBA00022527"/>
    </source>
</evidence>
<gene>
    <name evidence="13" type="ORF">DLAC_04450</name>
</gene>
<dbReference type="GO" id="GO:0004674">
    <property type="term" value="F:protein serine/threonine kinase activity"/>
    <property type="evidence" value="ECO:0007669"/>
    <property type="project" value="UniProtKB-KW"/>
</dbReference>
<evidence type="ECO:0000256" key="11">
    <source>
        <dbReference type="ARBA" id="ARBA00048679"/>
    </source>
</evidence>
<evidence type="ECO:0000256" key="9">
    <source>
        <dbReference type="ARBA" id="ARBA00023200"/>
    </source>
</evidence>
<dbReference type="InParanoid" id="A0A151ZJV1"/>
<evidence type="ECO:0000313" key="14">
    <source>
        <dbReference type="Proteomes" id="UP000076078"/>
    </source>
</evidence>
<evidence type="ECO:0000256" key="2">
    <source>
        <dbReference type="ARBA" id="ARBA00012513"/>
    </source>
</evidence>
<dbReference type="GO" id="GO:0005737">
    <property type="term" value="C:cytoplasm"/>
    <property type="evidence" value="ECO:0007669"/>
    <property type="project" value="TreeGrafter"/>
</dbReference>
<dbReference type="InterPro" id="IPR011009">
    <property type="entry name" value="Kinase-like_dom_sf"/>
</dbReference>
<evidence type="ECO:0000256" key="3">
    <source>
        <dbReference type="ARBA" id="ARBA00016885"/>
    </source>
</evidence>
<keyword evidence="7 13" id="KW-0418">Kinase</keyword>
<proteinExistence type="predicted"/>
<dbReference type="GO" id="GO:0005524">
    <property type="term" value="F:ATP binding"/>
    <property type="evidence" value="ECO:0007669"/>
    <property type="project" value="UniProtKB-KW"/>
</dbReference>
<organism evidence="13 14">
    <name type="scientific">Tieghemostelium lacteum</name>
    <name type="common">Slime mold</name>
    <name type="synonym">Dictyostelium lacteum</name>
    <dbReference type="NCBI Taxonomy" id="361077"/>
    <lineage>
        <taxon>Eukaryota</taxon>
        <taxon>Amoebozoa</taxon>
        <taxon>Evosea</taxon>
        <taxon>Eumycetozoa</taxon>
        <taxon>Dictyostelia</taxon>
        <taxon>Dictyosteliales</taxon>
        <taxon>Raperosteliaceae</taxon>
        <taxon>Tieghemostelium</taxon>
    </lineage>
</organism>
<keyword evidence="5" id="KW-0808">Transferase</keyword>
<dbReference type="Proteomes" id="UP000076078">
    <property type="component" value="Unassembled WGS sequence"/>
</dbReference>
<accession>A0A151ZJV1</accession>
<dbReference type="SUPFAM" id="SSF56112">
    <property type="entry name" value="Protein kinase-like (PK-like)"/>
    <property type="match status" value="1"/>
</dbReference>
<keyword evidence="4" id="KW-0723">Serine/threonine-protein kinase</keyword>
<dbReference type="InterPro" id="IPR008271">
    <property type="entry name" value="Ser/Thr_kinase_AS"/>
</dbReference>
<keyword evidence="9" id="KW-1035">Host cytoplasm</keyword>
<dbReference type="Gene3D" id="1.10.510.10">
    <property type="entry name" value="Transferase(Phosphotransferase) domain 1"/>
    <property type="match status" value="1"/>
</dbReference>
<evidence type="ECO:0000259" key="12">
    <source>
        <dbReference type="PROSITE" id="PS50011"/>
    </source>
</evidence>
<protein>
    <recommendedName>
        <fullName evidence="3">Serine/threonine-protein kinase 1</fullName>
        <ecNumber evidence="2">2.7.11.1</ecNumber>
    </recommendedName>
</protein>
<evidence type="ECO:0000256" key="8">
    <source>
        <dbReference type="ARBA" id="ARBA00022840"/>
    </source>
</evidence>
<evidence type="ECO:0000256" key="6">
    <source>
        <dbReference type="ARBA" id="ARBA00022741"/>
    </source>
</evidence>
<dbReference type="OrthoDB" id="10252171at2759"/>